<comment type="subcellular location">
    <subcellularLocation>
        <location evidence="1">Cell membrane</location>
        <topology evidence="1">Multi-pass membrane protein</topology>
    </subcellularLocation>
</comment>
<evidence type="ECO:0000256" key="7">
    <source>
        <dbReference type="ARBA" id="ARBA00022989"/>
    </source>
</evidence>
<evidence type="ECO:0000256" key="8">
    <source>
        <dbReference type="ARBA" id="ARBA00023136"/>
    </source>
</evidence>
<dbReference type="InterPro" id="IPR011701">
    <property type="entry name" value="MFS"/>
</dbReference>
<protein>
    <recommendedName>
        <fullName evidence="10">Putative proline/betaine transporter</fullName>
    </recommendedName>
</protein>
<comment type="function">
    <text evidence="9">May be a proton symporter involved in the uptake of osmolytes such as proline and glycine betaine.</text>
</comment>
<evidence type="ECO:0000256" key="2">
    <source>
        <dbReference type="ARBA" id="ARBA00008240"/>
    </source>
</evidence>
<dbReference type="SUPFAM" id="SSF103473">
    <property type="entry name" value="MFS general substrate transporter"/>
    <property type="match status" value="1"/>
</dbReference>
<dbReference type="InterPro" id="IPR005829">
    <property type="entry name" value="Sugar_transporter_CS"/>
</dbReference>
<dbReference type="PROSITE" id="PS50850">
    <property type="entry name" value="MFS"/>
    <property type="match status" value="1"/>
</dbReference>
<keyword evidence="7" id="KW-1133">Transmembrane helix</keyword>
<dbReference type="Pfam" id="PF07690">
    <property type="entry name" value="MFS_1"/>
    <property type="match status" value="1"/>
</dbReference>
<comment type="caution">
    <text evidence="12">The sequence shown here is derived from an EMBL/GenBank/DDBJ whole genome shotgun (WGS) entry which is preliminary data.</text>
</comment>
<keyword evidence="13" id="KW-1185">Reference proteome</keyword>
<reference evidence="12 13" key="1">
    <citation type="submission" date="2020-08" db="EMBL/GenBank/DDBJ databases">
        <title>Sequencing the genomes of 1000 actinobacteria strains.</title>
        <authorList>
            <person name="Klenk H.-P."/>
        </authorList>
    </citation>
    <scope>NUCLEOTIDE SEQUENCE [LARGE SCALE GENOMIC DNA]</scope>
    <source>
        <strain evidence="12 13">DSM 19079</strain>
    </source>
</reference>
<sequence length="454" mass="48586">MSHTVASPATSAARDPREERKVLAGTLVGTTIEWYDFFIYAQAAALILGPLFFAPMGAQGAQIASWASLGISFLVRPLGAIVAGHMGDRFGRKIVLSMTLIGMGAATVLIGLLPTYAQIGVWAPILLVLLRLLQGFSAGGEWGGAALLSVEHAPHGKRGLFGSAPQVGVPLGMLMATGVLFAVRASMSPEAFLEWGWRVPFLLSVVLILVGHIIRKAVEESPVFKEMQQLKKDESAPLGDLFRNHTRTVVLAALIFAANNAVGYLVIAWFAKYGQKNLGMEPTETLTAALVGGAGWFLFTLFGGWISDKIGRRLTFQLGYAFLIIWSIPMFLMMNTASLPLFAAALFVLTLGLGPSYGPQSAMYAEMFPAKVRFSGVSIGYAIGAIIGGAFAPLIADLLLPNGWTWVAGYMIVISLISLVAVSMVPKGIQDRNLHDHEHDELGVDVIADAKAHH</sequence>
<dbReference type="OrthoDB" id="8953821at2"/>
<dbReference type="EMBL" id="JACHMC010000001">
    <property type="protein sequence ID" value="MBB4881849.1"/>
    <property type="molecule type" value="Genomic_DNA"/>
</dbReference>
<dbReference type="InterPro" id="IPR020846">
    <property type="entry name" value="MFS_dom"/>
</dbReference>
<dbReference type="PANTHER" id="PTHR43045:SF1">
    <property type="entry name" value="SHIKIMATE TRANSPORTER"/>
    <property type="match status" value="1"/>
</dbReference>
<dbReference type="Proteomes" id="UP000560081">
    <property type="component" value="Unassembled WGS sequence"/>
</dbReference>
<keyword evidence="8" id="KW-0472">Membrane</keyword>
<dbReference type="GO" id="GO:0005886">
    <property type="term" value="C:plasma membrane"/>
    <property type="evidence" value="ECO:0007669"/>
    <property type="project" value="UniProtKB-SubCell"/>
</dbReference>
<dbReference type="PROSITE" id="PS00217">
    <property type="entry name" value="SUGAR_TRANSPORT_2"/>
    <property type="match status" value="1"/>
</dbReference>
<dbReference type="PROSITE" id="PS00216">
    <property type="entry name" value="SUGAR_TRANSPORT_1"/>
    <property type="match status" value="1"/>
</dbReference>
<keyword evidence="3" id="KW-0813">Transport</keyword>
<dbReference type="CDD" id="cd17369">
    <property type="entry name" value="MFS_ShiA_like"/>
    <property type="match status" value="1"/>
</dbReference>
<dbReference type="RefSeq" id="WP_135029376.1">
    <property type="nucleotide sequence ID" value="NZ_BMLA01000003.1"/>
</dbReference>
<dbReference type="GO" id="GO:0015293">
    <property type="term" value="F:symporter activity"/>
    <property type="evidence" value="ECO:0007669"/>
    <property type="project" value="UniProtKB-KW"/>
</dbReference>
<keyword evidence="4" id="KW-1003">Cell membrane</keyword>
<dbReference type="FunFam" id="1.20.1250.20:FF:000001">
    <property type="entry name" value="Dicarboxylate MFS transporter"/>
    <property type="match status" value="1"/>
</dbReference>
<feature type="domain" description="Major facilitator superfamily (MFS) profile" evidence="11">
    <location>
        <begin position="22"/>
        <end position="433"/>
    </location>
</feature>
<evidence type="ECO:0000313" key="12">
    <source>
        <dbReference type="EMBL" id="MBB4881849.1"/>
    </source>
</evidence>
<keyword evidence="6" id="KW-0769">Symport</keyword>
<evidence type="ECO:0000256" key="4">
    <source>
        <dbReference type="ARBA" id="ARBA00022475"/>
    </source>
</evidence>
<evidence type="ECO:0000313" key="13">
    <source>
        <dbReference type="Proteomes" id="UP000560081"/>
    </source>
</evidence>
<accession>A0A4Y8X2S3</accession>
<evidence type="ECO:0000256" key="6">
    <source>
        <dbReference type="ARBA" id="ARBA00022847"/>
    </source>
</evidence>
<dbReference type="AlphaFoldDB" id="A0A4Y8X2S3"/>
<evidence type="ECO:0000256" key="10">
    <source>
        <dbReference type="ARBA" id="ARBA00039918"/>
    </source>
</evidence>
<keyword evidence="5" id="KW-0812">Transmembrane</keyword>
<proteinExistence type="inferred from homology"/>
<dbReference type="Gene3D" id="1.20.1250.20">
    <property type="entry name" value="MFS general substrate transporter like domains"/>
    <property type="match status" value="2"/>
</dbReference>
<evidence type="ECO:0000256" key="1">
    <source>
        <dbReference type="ARBA" id="ARBA00004651"/>
    </source>
</evidence>
<evidence type="ECO:0000256" key="9">
    <source>
        <dbReference type="ARBA" id="ARBA00037295"/>
    </source>
</evidence>
<dbReference type="InterPro" id="IPR036259">
    <property type="entry name" value="MFS_trans_sf"/>
</dbReference>
<name>A0A4Y8X2S3_9MICC</name>
<dbReference type="PANTHER" id="PTHR43045">
    <property type="entry name" value="SHIKIMATE TRANSPORTER"/>
    <property type="match status" value="1"/>
</dbReference>
<organism evidence="12 13">
    <name type="scientific">Micrococcus flavus</name>
    <dbReference type="NCBI Taxonomy" id="384602"/>
    <lineage>
        <taxon>Bacteria</taxon>
        <taxon>Bacillati</taxon>
        <taxon>Actinomycetota</taxon>
        <taxon>Actinomycetes</taxon>
        <taxon>Micrococcales</taxon>
        <taxon>Micrococcaceae</taxon>
        <taxon>Micrococcus</taxon>
    </lineage>
</organism>
<gene>
    <name evidence="12" type="ORF">BJ976_000200</name>
</gene>
<evidence type="ECO:0000259" key="11">
    <source>
        <dbReference type="PROSITE" id="PS50850"/>
    </source>
</evidence>
<evidence type="ECO:0000256" key="3">
    <source>
        <dbReference type="ARBA" id="ARBA00022448"/>
    </source>
</evidence>
<comment type="similarity">
    <text evidence="2">Belongs to the major facilitator superfamily. Metabolite:H+ Symporter (MHS) family (TC 2.A.1.6) family.</text>
</comment>
<evidence type="ECO:0000256" key="5">
    <source>
        <dbReference type="ARBA" id="ARBA00022692"/>
    </source>
</evidence>